<dbReference type="Proteomes" id="UP000443070">
    <property type="component" value="Unassembled WGS sequence"/>
</dbReference>
<proteinExistence type="predicted"/>
<dbReference type="Gene3D" id="3.10.20.30">
    <property type="match status" value="1"/>
</dbReference>
<dbReference type="EMBL" id="WNBM01000003">
    <property type="protein sequence ID" value="MTT75942.1"/>
    <property type="molecule type" value="Genomic_DNA"/>
</dbReference>
<dbReference type="CDD" id="cd02028">
    <property type="entry name" value="UMPK_like"/>
    <property type="match status" value="1"/>
</dbReference>
<keyword evidence="4" id="KW-1185">Reference proteome</keyword>
<name>A0A7X2XG58_9FIRM</name>
<evidence type="ECO:0000313" key="5">
    <source>
        <dbReference type="Proteomes" id="UP000484547"/>
    </source>
</evidence>
<comment type="caution">
    <text evidence="2">The sequence shown here is derived from an EMBL/GenBank/DDBJ whole genome shotgun (WGS) entry which is preliminary data.</text>
</comment>
<dbReference type="PRINTS" id="PR00988">
    <property type="entry name" value="URIDINKINASE"/>
</dbReference>
<dbReference type="Gene3D" id="3.40.50.300">
    <property type="entry name" value="P-loop containing nucleotide triphosphate hydrolases"/>
    <property type="match status" value="1"/>
</dbReference>
<dbReference type="EMBL" id="WNBW01000003">
    <property type="protein sequence ID" value="MTU04004.1"/>
    <property type="molecule type" value="Genomic_DNA"/>
</dbReference>
<protein>
    <submittedName>
        <fullName evidence="2">Nucleoside kinase</fullName>
    </submittedName>
</protein>
<sequence length="553" mass="63086">MKIKLTLPNNIIREYPAGTTLLEVSRDFAANYQSPIVEGIFNGIGTDLQKPVFENGTVDFITLDTEEGMRVYVRSLLFLFLVAIKELRQEVKIEARNSLGSALFCEITNDIVLSNYDLKALEDYMKELAAKSEPIIYKHINKKEAEKILCERNEADRLELLHAIDDDLLLTCYTLKGHMEYFFGPMLPDCGYLKLFELINYENGIVINYPETGQNELDVFVDSPKLNKMFHEMEEWSTMLQCNTVAKLNRIIKEDHAGVIIQVAEALHEKKIAAIADEITDKGKDVHLVLIAGPSSSGKTTFAQRLSIQLVVNGLRPVPISMDDYYKERLNTPRKADGSYDFESVEAIDLELFNDHLKRLLAGETVKIPKYNFRTGLREYRGRELTLSDNSVLIVEGIHGLNERISAVVPARNKLKVYISALTPMSLDDYNRIQTTDMRLLRRLVRDSQFRSHDALMTLKLWDDVRRGEEKYIFPFQEEADIIFNTTLVYEFAVLKKYAEPLLQGVPETEAVYTNAQRLLGLLSHVTPLDKELIPKNSILREFVGGSAFKEAL</sequence>
<dbReference type="Proteomes" id="UP000484547">
    <property type="component" value="Unassembled WGS sequence"/>
</dbReference>
<dbReference type="Gene3D" id="3.30.980.10">
    <property type="entry name" value="Threonyl-trna Synthetase, Chain A, domain 2"/>
    <property type="match status" value="1"/>
</dbReference>
<dbReference type="RefSeq" id="WP_155163962.1">
    <property type="nucleotide sequence ID" value="NZ_CAUDCT010000003.1"/>
</dbReference>
<organism evidence="2 5">
    <name type="scientific">Phascolarctobacterium faecium</name>
    <dbReference type="NCBI Taxonomy" id="33025"/>
    <lineage>
        <taxon>Bacteria</taxon>
        <taxon>Bacillati</taxon>
        <taxon>Bacillota</taxon>
        <taxon>Negativicutes</taxon>
        <taxon>Acidaminococcales</taxon>
        <taxon>Acidaminococcaceae</taxon>
        <taxon>Phascolarctobacterium</taxon>
    </lineage>
</organism>
<gene>
    <name evidence="2" type="ORF">GMD11_06680</name>
    <name evidence="3" type="ORF">GMD18_06325</name>
</gene>
<dbReference type="GO" id="GO:0005524">
    <property type="term" value="F:ATP binding"/>
    <property type="evidence" value="ECO:0007669"/>
    <property type="project" value="InterPro"/>
</dbReference>
<feature type="domain" description="Phosphoribulokinase/uridine kinase" evidence="1">
    <location>
        <begin position="291"/>
        <end position="486"/>
    </location>
</feature>
<dbReference type="OrthoDB" id="9764644at2"/>
<dbReference type="PANTHER" id="PTHR10285">
    <property type="entry name" value="URIDINE KINASE"/>
    <property type="match status" value="1"/>
</dbReference>
<evidence type="ECO:0000259" key="1">
    <source>
        <dbReference type="Pfam" id="PF00485"/>
    </source>
</evidence>
<evidence type="ECO:0000313" key="3">
    <source>
        <dbReference type="EMBL" id="MTU04004.1"/>
    </source>
</evidence>
<dbReference type="InterPro" id="IPR006083">
    <property type="entry name" value="PRK/URK"/>
</dbReference>
<dbReference type="InterPro" id="IPR012675">
    <property type="entry name" value="Beta-grasp_dom_sf"/>
</dbReference>
<dbReference type="AlphaFoldDB" id="A0A7X2XG58"/>
<dbReference type="SUPFAM" id="SSF52540">
    <property type="entry name" value="P-loop containing nucleoside triphosphate hydrolases"/>
    <property type="match status" value="1"/>
</dbReference>
<dbReference type="SUPFAM" id="SSF55186">
    <property type="entry name" value="ThrRS/AlaRS common domain"/>
    <property type="match status" value="1"/>
</dbReference>
<evidence type="ECO:0000313" key="2">
    <source>
        <dbReference type="EMBL" id="MTT75942.1"/>
    </source>
</evidence>
<evidence type="ECO:0000313" key="4">
    <source>
        <dbReference type="Proteomes" id="UP000443070"/>
    </source>
</evidence>
<reference evidence="4 5" key="1">
    <citation type="journal article" date="2019" name="Nat. Med.">
        <title>A library of human gut bacterial isolates paired with longitudinal multiomics data enables mechanistic microbiome research.</title>
        <authorList>
            <person name="Poyet M."/>
            <person name="Groussin M."/>
            <person name="Gibbons S.M."/>
            <person name="Avila-Pacheco J."/>
            <person name="Jiang X."/>
            <person name="Kearney S.M."/>
            <person name="Perrotta A.R."/>
            <person name="Berdy B."/>
            <person name="Zhao S."/>
            <person name="Lieberman T.D."/>
            <person name="Swanson P.K."/>
            <person name="Smith M."/>
            <person name="Roesemann S."/>
            <person name="Alexander J.E."/>
            <person name="Rich S.A."/>
            <person name="Livny J."/>
            <person name="Vlamakis H."/>
            <person name="Clish C."/>
            <person name="Bullock K."/>
            <person name="Deik A."/>
            <person name="Scott J."/>
            <person name="Pierce K.A."/>
            <person name="Xavier R.J."/>
            <person name="Alm E.J."/>
        </authorList>
    </citation>
    <scope>NUCLEOTIDE SEQUENCE [LARGE SCALE GENOMIC DNA]</scope>
    <source>
        <strain evidence="2 5">BIOML-A13</strain>
        <strain evidence="3 4">BIOML-A3</strain>
    </source>
</reference>
<dbReference type="GO" id="GO:0016301">
    <property type="term" value="F:kinase activity"/>
    <property type="evidence" value="ECO:0007669"/>
    <property type="project" value="UniProtKB-KW"/>
</dbReference>
<keyword evidence="2" id="KW-0808">Transferase</keyword>
<dbReference type="Pfam" id="PF00485">
    <property type="entry name" value="PRK"/>
    <property type="match status" value="1"/>
</dbReference>
<accession>A0A7X2XG58</accession>
<dbReference type="CDD" id="cd01667">
    <property type="entry name" value="TGS_ThrRS"/>
    <property type="match status" value="1"/>
</dbReference>
<dbReference type="InterPro" id="IPR027417">
    <property type="entry name" value="P-loop_NTPase"/>
</dbReference>
<dbReference type="InterPro" id="IPR018163">
    <property type="entry name" value="Thr/Ala-tRNA-synth_IIc_edit"/>
</dbReference>
<keyword evidence="2" id="KW-0418">Kinase</keyword>